<evidence type="ECO:0000259" key="1">
    <source>
        <dbReference type="PROSITE" id="PS51186"/>
    </source>
</evidence>
<reference evidence="2 3" key="1">
    <citation type="journal article" date="2023" name="Insect Mol. Biol.">
        <title>Genome sequencing provides insights into the evolution of gene families encoding plant cell wall-degrading enzymes in longhorned beetles.</title>
        <authorList>
            <person name="Shin N.R."/>
            <person name="Okamura Y."/>
            <person name="Kirsch R."/>
            <person name="Pauchet Y."/>
        </authorList>
    </citation>
    <scope>NUCLEOTIDE SEQUENCE [LARGE SCALE GENOMIC DNA]</scope>
    <source>
        <strain evidence="2">EAD_L_NR</strain>
    </source>
</reference>
<evidence type="ECO:0000313" key="2">
    <source>
        <dbReference type="EMBL" id="KAJ8924214.1"/>
    </source>
</evidence>
<dbReference type="EMBL" id="JANEYG010000003">
    <property type="protein sequence ID" value="KAJ8924214.1"/>
    <property type="molecule type" value="Genomic_DNA"/>
</dbReference>
<dbReference type="InterPro" id="IPR013653">
    <property type="entry name" value="GCN5-like_dom"/>
</dbReference>
<proteinExistence type="predicted"/>
<evidence type="ECO:0000313" key="3">
    <source>
        <dbReference type="Proteomes" id="UP001159042"/>
    </source>
</evidence>
<keyword evidence="3" id="KW-1185">Reference proteome</keyword>
<feature type="domain" description="N-acetyltransferase" evidence="1">
    <location>
        <begin position="160"/>
        <end position="285"/>
    </location>
</feature>
<dbReference type="InterPro" id="IPR000182">
    <property type="entry name" value="GNAT_dom"/>
</dbReference>
<name>A0AAV8WCF3_9CUCU</name>
<dbReference type="InterPro" id="IPR016181">
    <property type="entry name" value="Acyl_CoA_acyltransferase"/>
</dbReference>
<dbReference type="GO" id="GO:0016747">
    <property type="term" value="F:acyltransferase activity, transferring groups other than amino-acyl groups"/>
    <property type="evidence" value="ECO:0007669"/>
    <property type="project" value="InterPro"/>
</dbReference>
<dbReference type="Pfam" id="PF18713">
    <property type="entry name" value="DUF5645"/>
    <property type="match status" value="1"/>
</dbReference>
<protein>
    <recommendedName>
        <fullName evidence="1">N-acetyltransferase domain-containing protein</fullName>
    </recommendedName>
</protein>
<dbReference type="Pfam" id="PF08445">
    <property type="entry name" value="FR47"/>
    <property type="match status" value="1"/>
</dbReference>
<dbReference type="PANTHER" id="PTHR20958:SF6">
    <property type="entry name" value="GLYCINE N-ACYLTRANSFERASE-LIKE PROTEIN"/>
    <property type="match status" value="1"/>
</dbReference>
<comment type="caution">
    <text evidence="2">The sequence shown here is derived from an EMBL/GenBank/DDBJ whole genome shotgun (WGS) entry which is preliminary data.</text>
</comment>
<dbReference type="InterPro" id="IPR053225">
    <property type="entry name" value="Acyl-CoA_N-acyltransferase"/>
</dbReference>
<sequence>MAEEDILVDIPDENLPELAEMYKKHQDWAPHVYSTIMTGLEWRKKKNEKYMIFMSPNGCWKEDGIFFLLLAYNAFDIFYFTLGDGENICEAFRRSKILQPKGCNTSRESLYCIHQKLYTPVREVIIKEMGKTLMAEHPSHMFSISSDEALKFQIQCPEEVYIKHLDTTHADFVNSLWLGRYENAEKLLSLLIEMNGGYGLFLKSNDQLVSWVLLSMMGQLTILQTLDGYKRKGYASVLVKYISVELAKKGYNAFGAVFAENVASVAMFEKLGFKYLGIAVYLFYK</sequence>
<dbReference type="PROSITE" id="PS51186">
    <property type="entry name" value="GNAT"/>
    <property type="match status" value="1"/>
</dbReference>
<dbReference type="SUPFAM" id="SSF55729">
    <property type="entry name" value="Acyl-CoA N-acyltransferases (Nat)"/>
    <property type="match status" value="1"/>
</dbReference>
<dbReference type="Proteomes" id="UP001159042">
    <property type="component" value="Unassembled WGS sequence"/>
</dbReference>
<gene>
    <name evidence="2" type="ORF">NQ315_007005</name>
</gene>
<organism evidence="2 3">
    <name type="scientific">Exocentrus adspersus</name>
    <dbReference type="NCBI Taxonomy" id="1586481"/>
    <lineage>
        <taxon>Eukaryota</taxon>
        <taxon>Metazoa</taxon>
        <taxon>Ecdysozoa</taxon>
        <taxon>Arthropoda</taxon>
        <taxon>Hexapoda</taxon>
        <taxon>Insecta</taxon>
        <taxon>Pterygota</taxon>
        <taxon>Neoptera</taxon>
        <taxon>Endopterygota</taxon>
        <taxon>Coleoptera</taxon>
        <taxon>Polyphaga</taxon>
        <taxon>Cucujiformia</taxon>
        <taxon>Chrysomeloidea</taxon>
        <taxon>Cerambycidae</taxon>
        <taxon>Lamiinae</taxon>
        <taxon>Acanthocinini</taxon>
        <taxon>Exocentrus</taxon>
    </lineage>
</organism>
<accession>A0AAV8WCF3</accession>
<dbReference type="PANTHER" id="PTHR20958">
    <property type="entry name" value="GLYCINE N-ACYLTRANSFERASE-LIKE PROTEIN"/>
    <property type="match status" value="1"/>
</dbReference>
<dbReference type="Gene3D" id="3.40.630.30">
    <property type="match status" value="2"/>
</dbReference>
<dbReference type="AlphaFoldDB" id="A0AAV8WCF3"/>
<dbReference type="InterPro" id="IPR041506">
    <property type="entry name" value="DUF5645"/>
</dbReference>